<dbReference type="AlphaFoldDB" id="A0A0K8J2G3"/>
<accession>A0A0K8J2G3</accession>
<evidence type="ECO:0000313" key="2">
    <source>
        <dbReference type="EMBL" id="CUH91594.1"/>
    </source>
</evidence>
<keyword evidence="3" id="KW-1185">Reference proteome</keyword>
<protein>
    <recommendedName>
        <fullName evidence="1">DUF8091 domain-containing protein</fullName>
    </recommendedName>
</protein>
<reference evidence="3" key="1">
    <citation type="submission" date="2015-09" db="EMBL/GenBank/DDBJ databases">
        <authorList>
            <person name="Wibberg D."/>
        </authorList>
    </citation>
    <scope>NUCLEOTIDE SEQUENCE [LARGE SCALE GENOMIC DNA]</scope>
    <source>
        <strain evidence="3">SD1D</strain>
    </source>
</reference>
<dbReference type="KEGG" id="hsd:SD1D_0031"/>
<name>A0A0K8J2G3_9FIRM</name>
<organism evidence="2 3">
    <name type="scientific">Herbinix luporum</name>
    <dbReference type="NCBI Taxonomy" id="1679721"/>
    <lineage>
        <taxon>Bacteria</taxon>
        <taxon>Bacillati</taxon>
        <taxon>Bacillota</taxon>
        <taxon>Clostridia</taxon>
        <taxon>Lachnospirales</taxon>
        <taxon>Lachnospiraceae</taxon>
        <taxon>Herbinix</taxon>
    </lineage>
</organism>
<gene>
    <name evidence="2" type="ORF">SD1D_0031</name>
</gene>
<dbReference type="OrthoDB" id="9778820at2"/>
<dbReference type="EMBL" id="LN879430">
    <property type="protein sequence ID" value="CUH91594.1"/>
    <property type="molecule type" value="Genomic_DNA"/>
</dbReference>
<evidence type="ECO:0000259" key="1">
    <source>
        <dbReference type="Pfam" id="PF26351"/>
    </source>
</evidence>
<feature type="domain" description="DUF8091" evidence="1">
    <location>
        <begin position="29"/>
        <end position="182"/>
    </location>
</feature>
<proteinExistence type="predicted"/>
<dbReference type="RefSeq" id="WP_058257051.1">
    <property type="nucleotide sequence ID" value="NZ_LN879430.1"/>
</dbReference>
<evidence type="ECO:0000313" key="3">
    <source>
        <dbReference type="Proteomes" id="UP000196053"/>
    </source>
</evidence>
<dbReference type="Pfam" id="PF26351">
    <property type="entry name" value="DUF8091"/>
    <property type="match status" value="1"/>
</dbReference>
<dbReference type="Proteomes" id="UP000196053">
    <property type="component" value="Chromosome I"/>
</dbReference>
<sequence length="245" mass="28328">MKEQLFHKVCDDIIGREKDFMGIGTLSEKTVHSVLKNYYEANELNHEVKIEGFVADICNGKEIIEIQTRSFDRLRKKLSIFLQHFPVTIVYPVPYIKWIRWINPETGKISSPRKSPKKGSPYMIFPELYKIKNFLKLPNLRFKIVLLNMEEYRILDGWSKDKKKGSTKCDRIPLEMVDEIYISGLEDYKLLIPKSLGEEFSSKDFKAASGLSNNASSIAMNILNHVGSIQKVGKKGRLYIYSRSI</sequence>
<dbReference type="InterPro" id="IPR058404">
    <property type="entry name" value="DUF8091"/>
</dbReference>